<dbReference type="GO" id="GO:0016233">
    <property type="term" value="P:telomere capping"/>
    <property type="evidence" value="ECO:0007669"/>
    <property type="project" value="InterPro"/>
</dbReference>
<organism evidence="1 2">
    <name type="scientific">Chaetomium fimeti</name>
    <dbReference type="NCBI Taxonomy" id="1854472"/>
    <lineage>
        <taxon>Eukaryota</taxon>
        <taxon>Fungi</taxon>
        <taxon>Dikarya</taxon>
        <taxon>Ascomycota</taxon>
        <taxon>Pezizomycotina</taxon>
        <taxon>Sordariomycetes</taxon>
        <taxon>Sordariomycetidae</taxon>
        <taxon>Sordariales</taxon>
        <taxon>Chaetomiaceae</taxon>
        <taxon>Chaetomium</taxon>
    </lineage>
</organism>
<dbReference type="AlphaFoldDB" id="A0AAE0HM89"/>
<keyword evidence="2" id="KW-1185">Reference proteome</keyword>
<dbReference type="Gene3D" id="2.40.50.140">
    <property type="entry name" value="Nucleic acid-binding proteins"/>
    <property type="match status" value="1"/>
</dbReference>
<sequence>MSSYGPRPSQLCLLSSLPRKETGDKVRFLGCVTSYSPESGLLALEHRLPEDTHSVLTFVDVKLVLESLGSEQTRVGEWVNVIGYITDTAPITSSGELSRGSLAVHTQAVLLWSAGPFDIRRYETSVKVIEQATRATGRVTS</sequence>
<evidence type="ECO:0000313" key="2">
    <source>
        <dbReference type="Proteomes" id="UP001278766"/>
    </source>
</evidence>
<dbReference type="Proteomes" id="UP001278766">
    <property type="component" value="Unassembled WGS sequence"/>
</dbReference>
<reference evidence="1" key="1">
    <citation type="journal article" date="2023" name="Mol. Phylogenet. Evol.">
        <title>Genome-scale phylogeny and comparative genomics of the fungal order Sordariales.</title>
        <authorList>
            <person name="Hensen N."/>
            <person name="Bonometti L."/>
            <person name="Westerberg I."/>
            <person name="Brannstrom I.O."/>
            <person name="Guillou S."/>
            <person name="Cros-Aarteil S."/>
            <person name="Calhoun S."/>
            <person name="Haridas S."/>
            <person name="Kuo A."/>
            <person name="Mondo S."/>
            <person name="Pangilinan J."/>
            <person name="Riley R."/>
            <person name="LaButti K."/>
            <person name="Andreopoulos B."/>
            <person name="Lipzen A."/>
            <person name="Chen C."/>
            <person name="Yan M."/>
            <person name="Daum C."/>
            <person name="Ng V."/>
            <person name="Clum A."/>
            <person name="Steindorff A."/>
            <person name="Ohm R.A."/>
            <person name="Martin F."/>
            <person name="Silar P."/>
            <person name="Natvig D.O."/>
            <person name="Lalanne C."/>
            <person name="Gautier V."/>
            <person name="Ament-Velasquez S.L."/>
            <person name="Kruys A."/>
            <person name="Hutchinson M.I."/>
            <person name="Powell A.J."/>
            <person name="Barry K."/>
            <person name="Miller A.N."/>
            <person name="Grigoriev I.V."/>
            <person name="Debuchy R."/>
            <person name="Gladieux P."/>
            <person name="Hiltunen Thoren M."/>
            <person name="Johannesson H."/>
        </authorList>
    </citation>
    <scope>NUCLEOTIDE SEQUENCE</scope>
    <source>
        <strain evidence="1">CBS 168.71</strain>
    </source>
</reference>
<dbReference type="RefSeq" id="XP_062662653.1">
    <property type="nucleotide sequence ID" value="XM_062808978.1"/>
</dbReference>
<proteinExistence type="predicted"/>
<name>A0AAE0HM89_9PEZI</name>
<dbReference type="InterPro" id="IPR012340">
    <property type="entry name" value="NA-bd_OB-fold"/>
</dbReference>
<gene>
    <name evidence="1" type="ORF">B0H64DRAFT_92949</name>
</gene>
<protein>
    <submittedName>
        <fullName evidence="1">CST complex subunit Ten1</fullName>
    </submittedName>
</protein>
<accession>A0AAE0HM89</accession>
<dbReference type="GeneID" id="87845926"/>
<comment type="caution">
    <text evidence="1">The sequence shown here is derived from an EMBL/GenBank/DDBJ whole genome shotgun (WGS) entry which is preliminary data.</text>
</comment>
<dbReference type="InterPro" id="IPR024222">
    <property type="entry name" value="Ten1_fungal"/>
</dbReference>
<dbReference type="EMBL" id="JAUEPN010000002">
    <property type="protein sequence ID" value="KAK3299139.1"/>
    <property type="molecule type" value="Genomic_DNA"/>
</dbReference>
<dbReference type="GO" id="GO:0043047">
    <property type="term" value="F:single-stranded telomeric DNA binding"/>
    <property type="evidence" value="ECO:0007669"/>
    <property type="project" value="InterPro"/>
</dbReference>
<evidence type="ECO:0000313" key="1">
    <source>
        <dbReference type="EMBL" id="KAK3299139.1"/>
    </source>
</evidence>
<reference evidence="1" key="2">
    <citation type="submission" date="2023-06" db="EMBL/GenBank/DDBJ databases">
        <authorList>
            <consortium name="Lawrence Berkeley National Laboratory"/>
            <person name="Haridas S."/>
            <person name="Hensen N."/>
            <person name="Bonometti L."/>
            <person name="Westerberg I."/>
            <person name="Brannstrom I.O."/>
            <person name="Guillou S."/>
            <person name="Cros-Aarteil S."/>
            <person name="Calhoun S."/>
            <person name="Kuo A."/>
            <person name="Mondo S."/>
            <person name="Pangilinan J."/>
            <person name="Riley R."/>
            <person name="Labutti K."/>
            <person name="Andreopoulos B."/>
            <person name="Lipzen A."/>
            <person name="Chen C."/>
            <person name="Yanf M."/>
            <person name="Daum C."/>
            <person name="Ng V."/>
            <person name="Clum A."/>
            <person name="Steindorff A."/>
            <person name="Ohm R."/>
            <person name="Martin F."/>
            <person name="Silar P."/>
            <person name="Natvig D."/>
            <person name="Lalanne C."/>
            <person name="Gautier V."/>
            <person name="Ament-Velasquez S.L."/>
            <person name="Kruys A."/>
            <person name="Hutchinson M.I."/>
            <person name="Powell A.J."/>
            <person name="Barry K."/>
            <person name="Miller A.N."/>
            <person name="Grigoriev I.V."/>
            <person name="Debuchy R."/>
            <person name="Gladieux P."/>
            <person name="Thoren M.H."/>
            <person name="Johannesson H."/>
        </authorList>
    </citation>
    <scope>NUCLEOTIDE SEQUENCE</scope>
    <source>
        <strain evidence="1">CBS 168.71</strain>
    </source>
</reference>
<dbReference type="Pfam" id="PF12658">
    <property type="entry name" value="Ten1"/>
    <property type="match status" value="1"/>
</dbReference>
<dbReference type="GO" id="GO:1990879">
    <property type="term" value="C:CST complex"/>
    <property type="evidence" value="ECO:0007669"/>
    <property type="project" value="InterPro"/>
</dbReference>